<keyword evidence="6" id="KW-1185">Reference proteome</keyword>
<dbReference type="PIRSF" id="PIRSF006470">
    <property type="entry name" value="DctB"/>
    <property type="match status" value="1"/>
</dbReference>
<dbReference type="InterPro" id="IPR038404">
    <property type="entry name" value="TRAP_DctP_sf"/>
</dbReference>
<comment type="caution">
    <text evidence="5">The sequence shown here is derived from an EMBL/GenBank/DDBJ whole genome shotgun (WGS) entry which is preliminary data.</text>
</comment>
<dbReference type="PANTHER" id="PTHR33376">
    <property type="match status" value="1"/>
</dbReference>
<name>A0A7X0HV26_9BACI</name>
<keyword evidence="2" id="KW-0813">Transport</keyword>
<dbReference type="Gene3D" id="3.40.190.170">
    <property type="entry name" value="Bacterial extracellular solute-binding protein, family 7"/>
    <property type="match status" value="1"/>
</dbReference>
<evidence type="ECO:0000313" key="6">
    <source>
        <dbReference type="Proteomes" id="UP000531594"/>
    </source>
</evidence>
<dbReference type="RefSeq" id="WP_184529153.1">
    <property type="nucleotide sequence ID" value="NZ_JACHGK010000020.1"/>
</dbReference>
<dbReference type="Proteomes" id="UP000531594">
    <property type="component" value="Unassembled WGS sequence"/>
</dbReference>
<dbReference type="PANTHER" id="PTHR33376:SF7">
    <property type="entry name" value="C4-DICARBOXYLATE-BINDING PROTEIN DCTB"/>
    <property type="match status" value="1"/>
</dbReference>
<comment type="similarity">
    <text evidence="1">Belongs to the bacterial solute-binding protein 7 family.</text>
</comment>
<evidence type="ECO:0000256" key="1">
    <source>
        <dbReference type="ARBA" id="ARBA00009023"/>
    </source>
</evidence>
<dbReference type="CDD" id="cd13674">
    <property type="entry name" value="PBP2_TRAP_SBP_like_1"/>
    <property type="match status" value="1"/>
</dbReference>
<reference evidence="5 6" key="1">
    <citation type="submission" date="2020-08" db="EMBL/GenBank/DDBJ databases">
        <title>Genomic Encyclopedia of Type Strains, Phase IV (KMG-IV): sequencing the most valuable type-strain genomes for metagenomic binning, comparative biology and taxonomic classification.</title>
        <authorList>
            <person name="Goeker M."/>
        </authorList>
    </citation>
    <scope>NUCLEOTIDE SEQUENCE [LARGE SCALE GENOMIC DNA]</scope>
    <source>
        <strain evidence="5 6">DSM 5391</strain>
    </source>
</reference>
<keyword evidence="3" id="KW-0732">Signal</keyword>
<protein>
    <submittedName>
        <fullName evidence="5">C4-dicarboxylate-binding protein DctP</fullName>
    </submittedName>
</protein>
<evidence type="ECO:0000256" key="3">
    <source>
        <dbReference type="ARBA" id="ARBA00022729"/>
    </source>
</evidence>
<evidence type="ECO:0000313" key="5">
    <source>
        <dbReference type="EMBL" id="MBB6447316.1"/>
    </source>
</evidence>
<dbReference type="GO" id="GO:0055085">
    <property type="term" value="P:transmembrane transport"/>
    <property type="evidence" value="ECO:0007669"/>
    <property type="project" value="InterPro"/>
</dbReference>
<gene>
    <name evidence="5" type="ORF">HNR53_003996</name>
</gene>
<dbReference type="NCBIfam" id="NF037995">
    <property type="entry name" value="TRAP_S1"/>
    <property type="match status" value="1"/>
</dbReference>
<evidence type="ECO:0000256" key="4">
    <source>
        <dbReference type="SAM" id="Phobius"/>
    </source>
</evidence>
<dbReference type="Pfam" id="PF03480">
    <property type="entry name" value="DctP"/>
    <property type="match status" value="1"/>
</dbReference>
<keyword evidence="4" id="KW-0472">Membrane</keyword>
<organism evidence="5 6">
    <name type="scientific">Bacillus benzoevorans</name>
    <dbReference type="NCBI Taxonomy" id="1456"/>
    <lineage>
        <taxon>Bacteria</taxon>
        <taxon>Bacillati</taxon>
        <taxon>Bacillota</taxon>
        <taxon>Bacilli</taxon>
        <taxon>Bacillales</taxon>
        <taxon>Bacillaceae</taxon>
        <taxon>Bacillus</taxon>
    </lineage>
</organism>
<sequence length="353" mass="40646">MKHFITASILTIVGLILFIFYDNGYLFHEQKITADEEQNGLKDQIIIHFSHVVAENTPKGLAAQKFSELVYEKTNGRVKVQVYPNGILYSDNDELEALKAGDVQMIAPSFTNMTNIVPQWKVLDLPFLFQDDDHIKRVFTGETGEQLLGYLNEREMKGLAFWSNGFKQMTSNSHPLIEPEDFAGETFRIMPGHVLKRQFYVLGAKPISTAFTEVFSSLEKQVVDGQENTISNIYSKGLYQYQPYLTLSNHGVLGYAVIVNQEFWNSLPQDIRPQIEDAMKESTLWNMEMSVQMNKTQLEELRKMENLHIYKLPADAKARWMERFKPLYREVEQETDPELITAIKEKAAQNSQN</sequence>
<accession>A0A7X0HV26</accession>
<dbReference type="EMBL" id="JACHGK010000020">
    <property type="protein sequence ID" value="MBB6447316.1"/>
    <property type="molecule type" value="Genomic_DNA"/>
</dbReference>
<dbReference type="NCBIfam" id="TIGR00787">
    <property type="entry name" value="dctP"/>
    <property type="match status" value="1"/>
</dbReference>
<dbReference type="InterPro" id="IPR004682">
    <property type="entry name" value="TRAP_DctP"/>
</dbReference>
<feature type="transmembrane region" description="Helical" evidence="4">
    <location>
        <begin position="7"/>
        <end position="27"/>
    </location>
</feature>
<dbReference type="AlphaFoldDB" id="A0A7X0HV26"/>
<keyword evidence="4" id="KW-1133">Transmembrane helix</keyword>
<evidence type="ECO:0000256" key="2">
    <source>
        <dbReference type="ARBA" id="ARBA00022448"/>
    </source>
</evidence>
<keyword evidence="4" id="KW-0812">Transmembrane</keyword>
<dbReference type="InterPro" id="IPR018389">
    <property type="entry name" value="DctP_fam"/>
</dbReference>
<proteinExistence type="inferred from homology"/>
<dbReference type="GO" id="GO:0030288">
    <property type="term" value="C:outer membrane-bounded periplasmic space"/>
    <property type="evidence" value="ECO:0007669"/>
    <property type="project" value="InterPro"/>
</dbReference>